<sequence>MSAGTHCNGHPVSVKGVLLVEGRVLLLRNDRDEWELPGGRPEIGETWPEALVREIREEADLSVDVGALLEQWPYEVLPGRFVWIAAYGCRLVGAPSPSVSAEHRELRFFRAVELDGLALDAGYRRAISRSSTSPHRPDRPPA</sequence>
<dbReference type="AlphaFoldDB" id="A0A5C8PRH1"/>
<accession>A0A5C8PRH1</accession>
<keyword evidence="2 4" id="KW-0378">Hydrolase</keyword>
<dbReference type="SUPFAM" id="SSF55811">
    <property type="entry name" value="Nudix"/>
    <property type="match status" value="1"/>
</dbReference>
<evidence type="ECO:0000256" key="2">
    <source>
        <dbReference type="ARBA" id="ARBA00022801"/>
    </source>
</evidence>
<dbReference type="Gene3D" id="3.90.79.10">
    <property type="entry name" value="Nucleoside Triphosphate Pyrophosphohydrolase"/>
    <property type="match status" value="1"/>
</dbReference>
<dbReference type="PANTHER" id="PTHR43222:SF9">
    <property type="entry name" value="8-OXO-(D)GTP PHOSPHATASE"/>
    <property type="match status" value="1"/>
</dbReference>
<dbReference type="PRINTS" id="PR00502">
    <property type="entry name" value="NUDIXFAMILY"/>
</dbReference>
<dbReference type="PANTHER" id="PTHR43222">
    <property type="entry name" value="NUDIX HYDROLASE 23"/>
    <property type="match status" value="1"/>
</dbReference>
<evidence type="ECO:0000313" key="7">
    <source>
        <dbReference type="Proteomes" id="UP000321638"/>
    </source>
</evidence>
<evidence type="ECO:0000259" key="5">
    <source>
        <dbReference type="PROSITE" id="PS51462"/>
    </source>
</evidence>
<dbReference type="EMBL" id="VDUZ01000007">
    <property type="protein sequence ID" value="TXL78134.1"/>
    <property type="molecule type" value="Genomic_DNA"/>
</dbReference>
<dbReference type="Proteomes" id="UP000321638">
    <property type="component" value="Unassembled WGS sequence"/>
</dbReference>
<protein>
    <submittedName>
        <fullName evidence="6">NUDIX hydrolase</fullName>
    </submittedName>
</protein>
<dbReference type="OrthoDB" id="289720at2"/>
<comment type="similarity">
    <text evidence="4">Belongs to the Nudix hydrolase family.</text>
</comment>
<evidence type="ECO:0000313" key="6">
    <source>
        <dbReference type="EMBL" id="TXL78134.1"/>
    </source>
</evidence>
<keyword evidence="3" id="KW-0460">Magnesium</keyword>
<comment type="cofactor">
    <cofactor evidence="1">
        <name>Mg(2+)</name>
        <dbReference type="ChEBI" id="CHEBI:18420"/>
    </cofactor>
</comment>
<proteinExistence type="inferred from homology"/>
<dbReference type="InterPro" id="IPR020476">
    <property type="entry name" value="Nudix_hydrolase"/>
</dbReference>
<comment type="caution">
    <text evidence="6">The sequence shown here is derived from an EMBL/GenBank/DDBJ whole genome shotgun (WGS) entry which is preliminary data.</text>
</comment>
<dbReference type="InterPro" id="IPR020084">
    <property type="entry name" value="NUDIX_hydrolase_CS"/>
</dbReference>
<name>A0A5C8PRH1_9HYPH</name>
<dbReference type="PROSITE" id="PS00893">
    <property type="entry name" value="NUDIX_BOX"/>
    <property type="match status" value="1"/>
</dbReference>
<dbReference type="CDD" id="cd04699">
    <property type="entry name" value="NUDIX_MutT_Nudt1"/>
    <property type="match status" value="1"/>
</dbReference>
<keyword evidence="7" id="KW-1185">Reference proteome</keyword>
<dbReference type="InterPro" id="IPR015797">
    <property type="entry name" value="NUDIX_hydrolase-like_dom_sf"/>
</dbReference>
<evidence type="ECO:0000256" key="3">
    <source>
        <dbReference type="ARBA" id="ARBA00022842"/>
    </source>
</evidence>
<evidence type="ECO:0000256" key="1">
    <source>
        <dbReference type="ARBA" id="ARBA00001946"/>
    </source>
</evidence>
<feature type="domain" description="Nudix hydrolase" evidence="5">
    <location>
        <begin position="9"/>
        <end position="133"/>
    </location>
</feature>
<dbReference type="InterPro" id="IPR000086">
    <property type="entry name" value="NUDIX_hydrolase_dom"/>
</dbReference>
<dbReference type="Pfam" id="PF00293">
    <property type="entry name" value="NUDIX"/>
    <property type="match status" value="1"/>
</dbReference>
<reference evidence="6 7" key="1">
    <citation type="submission" date="2019-06" db="EMBL/GenBank/DDBJ databases">
        <title>New taxonomy in bacterial strain CC-CFT640, isolated from vineyard.</title>
        <authorList>
            <person name="Lin S.-Y."/>
            <person name="Tsai C.-F."/>
            <person name="Young C.-C."/>
        </authorList>
    </citation>
    <scope>NUCLEOTIDE SEQUENCE [LARGE SCALE GENOMIC DNA]</scope>
    <source>
        <strain evidence="6 7">CC-CFT640</strain>
    </source>
</reference>
<evidence type="ECO:0000256" key="4">
    <source>
        <dbReference type="RuleBase" id="RU003476"/>
    </source>
</evidence>
<organism evidence="6 7">
    <name type="scientific">Vineibacter terrae</name>
    <dbReference type="NCBI Taxonomy" id="2586908"/>
    <lineage>
        <taxon>Bacteria</taxon>
        <taxon>Pseudomonadati</taxon>
        <taxon>Pseudomonadota</taxon>
        <taxon>Alphaproteobacteria</taxon>
        <taxon>Hyphomicrobiales</taxon>
        <taxon>Vineibacter</taxon>
    </lineage>
</organism>
<dbReference type="PROSITE" id="PS51462">
    <property type="entry name" value="NUDIX"/>
    <property type="match status" value="1"/>
</dbReference>
<dbReference type="GO" id="GO:0016787">
    <property type="term" value="F:hydrolase activity"/>
    <property type="evidence" value="ECO:0007669"/>
    <property type="project" value="UniProtKB-KW"/>
</dbReference>
<gene>
    <name evidence="6" type="ORF">FHP25_07990</name>
</gene>
<dbReference type="RefSeq" id="WP_147846403.1">
    <property type="nucleotide sequence ID" value="NZ_VDUZ01000007.1"/>
</dbReference>